<proteinExistence type="predicted"/>
<protein>
    <submittedName>
        <fullName evidence="1">Uncharacterized protein</fullName>
    </submittedName>
</protein>
<keyword evidence="2" id="KW-1185">Reference proteome</keyword>
<evidence type="ECO:0000313" key="2">
    <source>
        <dbReference type="Proteomes" id="UP001060895"/>
    </source>
</evidence>
<evidence type="ECO:0000313" key="1">
    <source>
        <dbReference type="EMBL" id="GBQ31849.1"/>
    </source>
</evidence>
<dbReference type="Proteomes" id="UP001060895">
    <property type="component" value="Unassembled WGS sequence"/>
</dbReference>
<name>A0ABQ0PCM3_9PROT</name>
<sequence length="67" mass="6695">MPVPEGTVAGGMGVIGAIGGAIGMVPGGAEGSDDGGVPARADARLLAFRSSVVGDPVDASWWWRSLW</sequence>
<gene>
    <name evidence="1" type="ORF">AA12717_3893</name>
</gene>
<dbReference type="EMBL" id="BAQP01000455">
    <property type="protein sequence ID" value="GBQ31849.1"/>
    <property type="molecule type" value="Genomic_DNA"/>
</dbReference>
<accession>A0ABQ0PCM3</accession>
<reference evidence="1" key="1">
    <citation type="submission" date="2013-04" db="EMBL/GenBank/DDBJ databases">
        <title>The genome sequencing project of 58 acetic acid bacteria.</title>
        <authorList>
            <person name="Okamoto-Kainuma A."/>
            <person name="Ishikawa M."/>
            <person name="Umino S."/>
            <person name="Koizumi Y."/>
            <person name="Shiwa Y."/>
            <person name="Yoshikawa H."/>
            <person name="Matsutani M."/>
            <person name="Matsushita K."/>
        </authorList>
    </citation>
    <scope>NUCLEOTIDE SEQUENCE</scope>
    <source>
        <strain evidence="1">DSM 12717</strain>
    </source>
</reference>
<organism evidence="1 2">
    <name type="scientific">Gluconacetobacter sacchari DSM 12717</name>
    <dbReference type="NCBI Taxonomy" id="1307940"/>
    <lineage>
        <taxon>Bacteria</taxon>
        <taxon>Pseudomonadati</taxon>
        <taxon>Pseudomonadota</taxon>
        <taxon>Alphaproteobacteria</taxon>
        <taxon>Acetobacterales</taxon>
        <taxon>Acetobacteraceae</taxon>
        <taxon>Gluconacetobacter</taxon>
    </lineage>
</organism>
<comment type="caution">
    <text evidence="1">The sequence shown here is derived from an EMBL/GenBank/DDBJ whole genome shotgun (WGS) entry which is preliminary data.</text>
</comment>